<evidence type="ECO:0000256" key="8">
    <source>
        <dbReference type="ARBA" id="ARBA00023002"/>
    </source>
</evidence>
<evidence type="ECO:0000313" key="11">
    <source>
        <dbReference type="EMBL" id="ESZ90906.1"/>
    </source>
</evidence>
<reference evidence="11 12" key="1">
    <citation type="journal article" date="2014" name="Genome Announc.">
        <title>Draft genome sequence of Sclerotinia borealis, a psychrophilic plant pathogenic fungus.</title>
        <authorList>
            <person name="Mardanov A.V."/>
            <person name="Beletsky A.V."/>
            <person name="Kadnikov V.V."/>
            <person name="Ignatov A.N."/>
            <person name="Ravin N.V."/>
        </authorList>
    </citation>
    <scope>NUCLEOTIDE SEQUENCE [LARGE SCALE GENOMIC DNA]</scope>
    <source>
        <strain evidence="12">F-4157</strain>
    </source>
</reference>
<evidence type="ECO:0000256" key="6">
    <source>
        <dbReference type="ARBA" id="ARBA00022827"/>
    </source>
</evidence>
<evidence type="ECO:0000256" key="5">
    <source>
        <dbReference type="ARBA" id="ARBA00022630"/>
    </source>
</evidence>
<comment type="caution">
    <text evidence="11">The sequence shown here is derived from an EMBL/GenBank/DDBJ whole genome shotgun (WGS) entry which is preliminary data.</text>
</comment>
<dbReference type="GO" id="GO:0006879">
    <property type="term" value="P:intracellular iron ion homeostasis"/>
    <property type="evidence" value="ECO:0007669"/>
    <property type="project" value="TreeGrafter"/>
</dbReference>
<evidence type="ECO:0000256" key="10">
    <source>
        <dbReference type="ARBA" id="ARBA00049248"/>
    </source>
</evidence>
<dbReference type="PANTHER" id="PTHR42802:SF1">
    <property type="entry name" value="L-ORNITHINE N(5)-MONOOXYGENASE"/>
    <property type="match status" value="1"/>
</dbReference>
<protein>
    <recommendedName>
        <fullName evidence="4">L-ornithine N(5)-monooxygenase [NAD(P)H]</fullName>
        <ecNumber evidence="4">1.14.13.196</ecNumber>
    </recommendedName>
</protein>
<dbReference type="InterPro" id="IPR036188">
    <property type="entry name" value="FAD/NAD-bd_sf"/>
</dbReference>
<evidence type="ECO:0000313" key="12">
    <source>
        <dbReference type="Proteomes" id="UP000019487"/>
    </source>
</evidence>
<evidence type="ECO:0000256" key="4">
    <source>
        <dbReference type="ARBA" id="ARBA00012881"/>
    </source>
</evidence>
<gene>
    <name evidence="11" type="ORF">SBOR_8713</name>
</gene>
<keyword evidence="6" id="KW-0274">FAD</keyword>
<dbReference type="Proteomes" id="UP000019487">
    <property type="component" value="Unassembled WGS sequence"/>
</dbReference>
<dbReference type="HOGENOM" id="CLU_1189759_0_0_1"/>
<keyword evidence="5" id="KW-0285">Flavoprotein</keyword>
<evidence type="ECO:0000256" key="3">
    <source>
        <dbReference type="ARBA" id="ARBA00007588"/>
    </source>
</evidence>
<dbReference type="Gene3D" id="3.50.50.60">
    <property type="entry name" value="FAD/NAD(P)-binding domain"/>
    <property type="match status" value="1"/>
</dbReference>
<name>W9C4W5_SCLBF</name>
<comment type="cofactor">
    <cofactor evidence="1">
        <name>FAD</name>
        <dbReference type="ChEBI" id="CHEBI:57692"/>
    </cofactor>
</comment>
<comment type="similarity">
    <text evidence="3">Belongs to the lysine N(6)-hydroxylase/L-ornithine N(5)-oxygenase family.</text>
</comment>
<evidence type="ECO:0000256" key="9">
    <source>
        <dbReference type="ARBA" id="ARBA00047598"/>
    </source>
</evidence>
<keyword evidence="8" id="KW-0560">Oxidoreductase</keyword>
<dbReference type="InterPro" id="IPR025700">
    <property type="entry name" value="Lys/Orn_oxygenase"/>
</dbReference>
<dbReference type="EMBL" id="AYSA01000565">
    <property type="protein sequence ID" value="ESZ90906.1"/>
    <property type="molecule type" value="Genomic_DNA"/>
</dbReference>
<comment type="catalytic activity">
    <reaction evidence="10">
        <text>L-ornithine + NADH + O2 = N(5)-hydroxy-L-ornithine + NAD(+) + H2O</text>
        <dbReference type="Rhea" id="RHEA:41512"/>
        <dbReference type="ChEBI" id="CHEBI:15377"/>
        <dbReference type="ChEBI" id="CHEBI:15379"/>
        <dbReference type="ChEBI" id="CHEBI:46911"/>
        <dbReference type="ChEBI" id="CHEBI:57540"/>
        <dbReference type="ChEBI" id="CHEBI:57945"/>
        <dbReference type="ChEBI" id="CHEBI:78275"/>
        <dbReference type="EC" id="1.14.13.196"/>
    </reaction>
</comment>
<evidence type="ECO:0000256" key="7">
    <source>
        <dbReference type="ARBA" id="ARBA00022857"/>
    </source>
</evidence>
<dbReference type="STRING" id="1432307.W9C4W5"/>
<evidence type="ECO:0000256" key="1">
    <source>
        <dbReference type="ARBA" id="ARBA00001974"/>
    </source>
</evidence>
<dbReference type="OrthoDB" id="3519933at2759"/>
<accession>W9C4W5</accession>
<dbReference type="EC" id="1.14.13.196" evidence="4"/>
<proteinExistence type="inferred from homology"/>
<dbReference type="GO" id="GO:0016491">
    <property type="term" value="F:oxidoreductase activity"/>
    <property type="evidence" value="ECO:0007669"/>
    <property type="project" value="UniProtKB-KW"/>
</dbReference>
<comment type="pathway">
    <text evidence="2">Siderophore biosynthesis.</text>
</comment>
<sequence length="249" mass="28136">MSLQTPIYEHPQPTLPLPHPHLTNRVRAYDIISTKYSIAQLSLAITTTVRRSPLSILFLNHTPELEMACLNHEAIFMQDFATNLDPTCRYTFLNYLSEEGMLGEWMAKGDIKPSGEEWAGYVGWCAKVVREEGWVDFCEGSVEGIEERGNGRAVDVMVSGELFKADRVLNGGEEILASTDDNEELDILQATNTLQHLCAASSLFNLAALTTENELRLAQYEQEHACRMVDLVSDYDMRYELELELEVLQ</sequence>
<dbReference type="AlphaFoldDB" id="W9C4W5"/>
<dbReference type="Pfam" id="PF13434">
    <property type="entry name" value="Lys_Orn_oxgnase"/>
    <property type="match status" value="1"/>
</dbReference>
<comment type="catalytic activity">
    <reaction evidence="9">
        <text>L-ornithine + NADPH + O2 = N(5)-hydroxy-L-ornithine + NADP(+) + H2O</text>
        <dbReference type="Rhea" id="RHEA:41508"/>
        <dbReference type="ChEBI" id="CHEBI:15377"/>
        <dbReference type="ChEBI" id="CHEBI:15379"/>
        <dbReference type="ChEBI" id="CHEBI:46911"/>
        <dbReference type="ChEBI" id="CHEBI:57783"/>
        <dbReference type="ChEBI" id="CHEBI:58349"/>
        <dbReference type="ChEBI" id="CHEBI:78275"/>
        <dbReference type="EC" id="1.14.13.196"/>
    </reaction>
</comment>
<keyword evidence="7" id="KW-0521">NADP</keyword>
<organism evidence="11 12">
    <name type="scientific">Sclerotinia borealis (strain F-4128)</name>
    <dbReference type="NCBI Taxonomy" id="1432307"/>
    <lineage>
        <taxon>Eukaryota</taxon>
        <taxon>Fungi</taxon>
        <taxon>Dikarya</taxon>
        <taxon>Ascomycota</taxon>
        <taxon>Pezizomycotina</taxon>
        <taxon>Leotiomycetes</taxon>
        <taxon>Helotiales</taxon>
        <taxon>Sclerotiniaceae</taxon>
        <taxon>Sclerotinia</taxon>
    </lineage>
</organism>
<evidence type="ECO:0000256" key="2">
    <source>
        <dbReference type="ARBA" id="ARBA00004924"/>
    </source>
</evidence>
<dbReference type="PANTHER" id="PTHR42802">
    <property type="entry name" value="MONOOXYGENASE"/>
    <property type="match status" value="1"/>
</dbReference>
<keyword evidence="12" id="KW-1185">Reference proteome</keyword>